<dbReference type="Pfam" id="PF00560">
    <property type="entry name" value="LRR_1"/>
    <property type="match status" value="3"/>
</dbReference>
<dbReference type="InterPro" id="IPR032675">
    <property type="entry name" value="LRR_dom_sf"/>
</dbReference>
<dbReference type="GO" id="GO:0016020">
    <property type="term" value="C:membrane"/>
    <property type="evidence" value="ECO:0007669"/>
    <property type="project" value="UniProtKB-SubCell"/>
</dbReference>
<gene>
    <name evidence="11" type="ORF">TSUD_212980</name>
</gene>
<evidence type="ECO:0000256" key="1">
    <source>
        <dbReference type="ARBA" id="ARBA00004479"/>
    </source>
</evidence>
<accession>A0A2Z6NL92</accession>
<keyword evidence="6" id="KW-0677">Repeat</keyword>
<reference evidence="12" key="1">
    <citation type="journal article" date="2017" name="Front. Plant Sci.">
        <title>Climate Clever Clovers: New Paradigm to Reduce the Environmental Footprint of Ruminants by Breeding Low Methanogenic Forages Utilizing Haplotype Variation.</title>
        <authorList>
            <person name="Kaur P."/>
            <person name="Appels R."/>
            <person name="Bayer P.E."/>
            <person name="Keeble-Gagnere G."/>
            <person name="Wang J."/>
            <person name="Hirakawa H."/>
            <person name="Shirasawa K."/>
            <person name="Vercoe P."/>
            <person name="Stefanova K."/>
            <person name="Durmic Z."/>
            <person name="Nichols P."/>
            <person name="Revell C."/>
            <person name="Isobe S.N."/>
            <person name="Edwards D."/>
            <person name="Erskine W."/>
        </authorList>
    </citation>
    <scope>NUCLEOTIDE SEQUENCE [LARGE SCALE GENOMIC DNA]</scope>
    <source>
        <strain evidence="12">cv. Daliak</strain>
    </source>
</reference>
<sequence>MMTFKSTFLLCLACQILVYLIPIATVVALTLSSKTDKLALLALKEKLTNGAPDSLPSWNESQHFCEWQGVQCGRRHMRVTALHFENQTLGGTLGSTVGNLTFLRILQLRNVNLHGEIPSQVGRLKRLQILDLTYNNLHGEVPIELTNCTAIRVILLRNNQLTGRISTWFQSMTTQLTLLNLGVNNLVGSVPSSMGNVSSLQRISLRENHLKGSIPYSLGMLSNLQLLNLVFRLIWILFFPILYNSW</sequence>
<dbReference type="FunFam" id="3.80.10.10:FF:000275">
    <property type="entry name" value="Leucine-rich repeat receptor-like protein kinase"/>
    <property type="match status" value="1"/>
</dbReference>
<evidence type="ECO:0000256" key="3">
    <source>
        <dbReference type="ARBA" id="ARBA00022614"/>
    </source>
</evidence>
<keyword evidence="3" id="KW-0433">Leucine-rich repeat</keyword>
<keyword evidence="9" id="KW-0325">Glycoprotein</keyword>
<name>A0A2Z6NL92_TRISU</name>
<dbReference type="EMBL" id="DF973636">
    <property type="protein sequence ID" value="GAU36645.1"/>
    <property type="molecule type" value="Genomic_DNA"/>
</dbReference>
<proteinExistence type="inferred from homology"/>
<dbReference type="InterPro" id="IPR001611">
    <property type="entry name" value="Leu-rich_rpt"/>
</dbReference>
<protein>
    <recommendedName>
        <fullName evidence="10">Leucine-rich repeat-containing N-terminal plant-type domain-containing protein</fullName>
    </recommendedName>
</protein>
<evidence type="ECO:0000256" key="6">
    <source>
        <dbReference type="ARBA" id="ARBA00022737"/>
    </source>
</evidence>
<evidence type="ECO:0000259" key="10">
    <source>
        <dbReference type="Pfam" id="PF08263"/>
    </source>
</evidence>
<evidence type="ECO:0000313" key="12">
    <source>
        <dbReference type="Proteomes" id="UP000242715"/>
    </source>
</evidence>
<evidence type="ECO:0000256" key="5">
    <source>
        <dbReference type="ARBA" id="ARBA00022729"/>
    </source>
</evidence>
<dbReference type="Gene3D" id="3.80.10.10">
    <property type="entry name" value="Ribonuclease Inhibitor"/>
    <property type="match status" value="2"/>
</dbReference>
<keyword evidence="4" id="KW-0812">Transmembrane</keyword>
<keyword evidence="12" id="KW-1185">Reference proteome</keyword>
<organism evidence="11 12">
    <name type="scientific">Trifolium subterraneum</name>
    <name type="common">Subterranean clover</name>
    <dbReference type="NCBI Taxonomy" id="3900"/>
    <lineage>
        <taxon>Eukaryota</taxon>
        <taxon>Viridiplantae</taxon>
        <taxon>Streptophyta</taxon>
        <taxon>Embryophyta</taxon>
        <taxon>Tracheophyta</taxon>
        <taxon>Spermatophyta</taxon>
        <taxon>Magnoliopsida</taxon>
        <taxon>eudicotyledons</taxon>
        <taxon>Gunneridae</taxon>
        <taxon>Pentapetalae</taxon>
        <taxon>rosids</taxon>
        <taxon>fabids</taxon>
        <taxon>Fabales</taxon>
        <taxon>Fabaceae</taxon>
        <taxon>Papilionoideae</taxon>
        <taxon>50 kb inversion clade</taxon>
        <taxon>NPAAA clade</taxon>
        <taxon>Hologalegina</taxon>
        <taxon>IRL clade</taxon>
        <taxon>Trifolieae</taxon>
        <taxon>Trifolium</taxon>
    </lineage>
</organism>
<evidence type="ECO:0000256" key="8">
    <source>
        <dbReference type="ARBA" id="ARBA00023136"/>
    </source>
</evidence>
<evidence type="ECO:0000256" key="7">
    <source>
        <dbReference type="ARBA" id="ARBA00022989"/>
    </source>
</evidence>
<evidence type="ECO:0000256" key="4">
    <source>
        <dbReference type="ARBA" id="ARBA00022692"/>
    </source>
</evidence>
<keyword evidence="5" id="KW-0732">Signal</keyword>
<feature type="domain" description="Leucine-rich repeat-containing N-terminal plant-type" evidence="10">
    <location>
        <begin position="34"/>
        <end position="72"/>
    </location>
</feature>
<dbReference type="InterPro" id="IPR050994">
    <property type="entry name" value="At_inactive_RLKs"/>
</dbReference>
<comment type="subcellular location">
    <subcellularLocation>
        <location evidence="1">Membrane</location>
        <topology evidence="1">Single-pass type I membrane protein</topology>
    </subcellularLocation>
</comment>
<evidence type="ECO:0000313" key="11">
    <source>
        <dbReference type="EMBL" id="GAU36645.1"/>
    </source>
</evidence>
<dbReference type="PANTHER" id="PTHR48010:SF5">
    <property type="entry name" value="PROTEIN TOO MANY MOUTHS"/>
    <property type="match status" value="1"/>
</dbReference>
<dbReference type="Pfam" id="PF08263">
    <property type="entry name" value="LRRNT_2"/>
    <property type="match status" value="1"/>
</dbReference>
<dbReference type="InterPro" id="IPR013210">
    <property type="entry name" value="LRR_N_plant-typ"/>
</dbReference>
<evidence type="ECO:0000256" key="9">
    <source>
        <dbReference type="ARBA" id="ARBA00023180"/>
    </source>
</evidence>
<keyword evidence="7" id="KW-1133">Transmembrane helix</keyword>
<dbReference type="OrthoDB" id="1434862at2759"/>
<dbReference type="Proteomes" id="UP000242715">
    <property type="component" value="Unassembled WGS sequence"/>
</dbReference>
<keyword evidence="8" id="KW-0472">Membrane</keyword>
<dbReference type="PANTHER" id="PTHR48010">
    <property type="entry name" value="OS05G0588300 PROTEIN"/>
    <property type="match status" value="1"/>
</dbReference>
<dbReference type="SUPFAM" id="SSF52058">
    <property type="entry name" value="L domain-like"/>
    <property type="match status" value="1"/>
</dbReference>
<comment type="similarity">
    <text evidence="2">Belongs to the RLP family.</text>
</comment>
<evidence type="ECO:0000256" key="2">
    <source>
        <dbReference type="ARBA" id="ARBA00009592"/>
    </source>
</evidence>
<dbReference type="AlphaFoldDB" id="A0A2Z6NL92"/>